<reference evidence="3 4" key="1">
    <citation type="submission" date="2016-05" db="EMBL/GenBank/DDBJ databases">
        <title>Nuclear genome of Blastocystis sp. subtype 1 NandII.</title>
        <authorList>
            <person name="Gentekaki E."/>
            <person name="Curtis B."/>
            <person name="Stairs C."/>
            <person name="Eme L."/>
            <person name="Herman E."/>
            <person name="Klimes V."/>
            <person name="Arias M.C."/>
            <person name="Elias M."/>
            <person name="Hilliou F."/>
            <person name="Klute M."/>
            <person name="Malik S.-B."/>
            <person name="Pightling A."/>
            <person name="Rachubinski R."/>
            <person name="Salas D."/>
            <person name="Schlacht A."/>
            <person name="Suga H."/>
            <person name="Archibald J."/>
            <person name="Ball S.G."/>
            <person name="Clark G."/>
            <person name="Dacks J."/>
            <person name="Van Der Giezen M."/>
            <person name="Tsaousis A."/>
            <person name="Roger A."/>
        </authorList>
    </citation>
    <scope>NUCLEOTIDE SEQUENCE [LARGE SCALE GENOMIC DNA]</scope>
    <source>
        <strain evidence="4">ATCC 50177 / NandII</strain>
    </source>
</reference>
<sequence length="183" mass="20629">MSSDDSDDIGFEVEDDEESNDIQSSLGDDRSETATYLSATTRHSATMSMISGMPDTKTVVSESNLGREETAKQYNRNNVLRQLIDSKGLSPMEYTRKKCMLSSRFHPVKVESILAQCAKKKGIPYKAQRKETIAIAGMAKLYVQDIITMARKIQGDDKSMLTPDSLRQAAHQWKKENTRFFPH</sequence>
<proteinExistence type="predicted"/>
<dbReference type="GO" id="GO:0046982">
    <property type="term" value="F:protein heterodimerization activity"/>
    <property type="evidence" value="ECO:0007669"/>
    <property type="project" value="InterPro"/>
</dbReference>
<organism evidence="3 4">
    <name type="scientific">Blastocystis sp. subtype 1 (strain ATCC 50177 / NandII)</name>
    <dbReference type="NCBI Taxonomy" id="478820"/>
    <lineage>
        <taxon>Eukaryota</taxon>
        <taxon>Sar</taxon>
        <taxon>Stramenopiles</taxon>
        <taxon>Bigyra</taxon>
        <taxon>Opalozoa</taxon>
        <taxon>Opalinata</taxon>
        <taxon>Blastocystidae</taxon>
        <taxon>Blastocystis</taxon>
    </lineage>
</organism>
<dbReference type="Pfam" id="PF04719">
    <property type="entry name" value="TAFII28"/>
    <property type="match status" value="1"/>
</dbReference>
<feature type="compositionally biased region" description="Acidic residues" evidence="1">
    <location>
        <begin position="1"/>
        <end position="20"/>
    </location>
</feature>
<protein>
    <recommendedName>
        <fullName evidence="2">TAFII28-like protein domain-containing protein</fullName>
    </recommendedName>
</protein>
<feature type="region of interest" description="Disordered" evidence="1">
    <location>
        <begin position="1"/>
        <end position="31"/>
    </location>
</feature>
<dbReference type="InterPro" id="IPR009072">
    <property type="entry name" value="Histone-fold"/>
</dbReference>
<dbReference type="Gene3D" id="1.10.20.10">
    <property type="entry name" value="Histone, subunit A"/>
    <property type="match status" value="1"/>
</dbReference>
<evidence type="ECO:0000259" key="2">
    <source>
        <dbReference type="Pfam" id="PF04719"/>
    </source>
</evidence>
<accession>A0A196SM79</accession>
<evidence type="ECO:0000313" key="4">
    <source>
        <dbReference type="Proteomes" id="UP000078348"/>
    </source>
</evidence>
<name>A0A196SM79_BLAHN</name>
<dbReference type="GO" id="GO:0006367">
    <property type="term" value="P:transcription initiation at RNA polymerase II promoter"/>
    <property type="evidence" value="ECO:0007669"/>
    <property type="project" value="InterPro"/>
</dbReference>
<keyword evidence="4" id="KW-1185">Reference proteome</keyword>
<evidence type="ECO:0000313" key="3">
    <source>
        <dbReference type="EMBL" id="OAO17322.1"/>
    </source>
</evidence>
<dbReference type="Proteomes" id="UP000078348">
    <property type="component" value="Unassembled WGS sequence"/>
</dbReference>
<gene>
    <name evidence="3" type="ORF">AV274_0948</name>
</gene>
<dbReference type="InterPro" id="IPR006809">
    <property type="entry name" value="TAFII28_dom"/>
</dbReference>
<dbReference type="EMBL" id="LXWW01000035">
    <property type="protein sequence ID" value="OAO17322.1"/>
    <property type="molecule type" value="Genomic_DNA"/>
</dbReference>
<feature type="domain" description="TAFII28-like protein" evidence="2">
    <location>
        <begin position="98"/>
        <end position="171"/>
    </location>
</feature>
<dbReference type="SUPFAM" id="SSF47113">
    <property type="entry name" value="Histone-fold"/>
    <property type="match status" value="1"/>
</dbReference>
<comment type="caution">
    <text evidence="3">The sequence shown here is derived from an EMBL/GenBank/DDBJ whole genome shotgun (WGS) entry which is preliminary data.</text>
</comment>
<dbReference type="OrthoDB" id="28335at2759"/>
<evidence type="ECO:0000256" key="1">
    <source>
        <dbReference type="SAM" id="MobiDB-lite"/>
    </source>
</evidence>
<dbReference type="AlphaFoldDB" id="A0A196SM79"/>
<dbReference type="GO" id="GO:0005634">
    <property type="term" value="C:nucleus"/>
    <property type="evidence" value="ECO:0007669"/>
    <property type="project" value="InterPro"/>
</dbReference>